<dbReference type="RefSeq" id="WP_113744590.1">
    <property type="nucleotide sequence ID" value="NZ_UAPU01000005.1"/>
</dbReference>
<feature type="region of interest" description="Disordered" evidence="2">
    <location>
        <begin position="44"/>
        <end position="108"/>
    </location>
</feature>
<dbReference type="EMBL" id="UAPV01000001">
    <property type="protein sequence ID" value="SPT70530.1"/>
    <property type="molecule type" value="Genomic_DNA"/>
</dbReference>
<evidence type="ECO:0000313" key="4">
    <source>
        <dbReference type="EMBL" id="SPT70530.1"/>
    </source>
</evidence>
<evidence type="ECO:0000256" key="1">
    <source>
        <dbReference type="SAM" id="Coils"/>
    </source>
</evidence>
<accession>A0A2X0V5S5</accession>
<keyword evidence="1" id="KW-0175">Coiled coil</keyword>
<keyword evidence="3" id="KW-0732">Signal</keyword>
<evidence type="ECO:0000256" key="2">
    <source>
        <dbReference type="SAM" id="MobiDB-lite"/>
    </source>
</evidence>
<feature type="compositionally biased region" description="Low complexity" evidence="2">
    <location>
        <begin position="74"/>
        <end position="107"/>
    </location>
</feature>
<reference evidence="4 5" key="1">
    <citation type="submission" date="2018-06" db="EMBL/GenBank/DDBJ databases">
        <authorList>
            <consortium name="Pathogen Informatics"/>
            <person name="Doyle S."/>
        </authorList>
    </citation>
    <scope>NUCLEOTIDE SEQUENCE [LARGE SCALE GENOMIC DNA]</scope>
    <source>
        <strain evidence="4 5">NCTC13093</strain>
    </source>
</reference>
<evidence type="ECO:0000313" key="5">
    <source>
        <dbReference type="Proteomes" id="UP000250086"/>
    </source>
</evidence>
<name>A0A2X0V5S5_9GAMM</name>
<dbReference type="AlphaFoldDB" id="A0A2X0V5S5"/>
<organism evidence="4 5">
    <name type="scientific">Anaerobiospirillum thomasii</name>
    <dbReference type="NCBI Taxonomy" id="179995"/>
    <lineage>
        <taxon>Bacteria</taxon>
        <taxon>Pseudomonadati</taxon>
        <taxon>Pseudomonadota</taxon>
        <taxon>Gammaproteobacteria</taxon>
        <taxon>Aeromonadales</taxon>
        <taxon>Succinivibrionaceae</taxon>
        <taxon>Anaerobiospirillum</taxon>
    </lineage>
</organism>
<proteinExistence type="predicted"/>
<feature type="coiled-coil region" evidence="1">
    <location>
        <begin position="156"/>
        <end position="205"/>
    </location>
</feature>
<keyword evidence="5" id="KW-1185">Reference proteome</keyword>
<protein>
    <submittedName>
        <fullName evidence="4">Uncharacterized protein</fullName>
    </submittedName>
</protein>
<sequence length="218" mass="23388">MKLKYVLCSSAIVLSLSAFSNVQASPLNYASGFLSMFESQDQVKRMGSFRRPRGATPSTYQSKNTATQPRREAPAQQAAPATQQTAPAAANRAAPNAQGAPAAAANQGRMGGGSPFLSSMAGTMAGMMVYSMLFPSAASAQGAEPKEPAKLTDEELEQSISELGSMQEKLKTQKQDLLYGNDANKEEAIAQIDADLQKMKDLELALMKEQIERFKNKN</sequence>
<evidence type="ECO:0000256" key="3">
    <source>
        <dbReference type="SAM" id="SignalP"/>
    </source>
</evidence>
<dbReference type="Proteomes" id="UP000250086">
    <property type="component" value="Unassembled WGS sequence"/>
</dbReference>
<gene>
    <name evidence="4" type="ORF">NCTC13093_01946</name>
</gene>
<feature type="chain" id="PRO_5016175936" evidence="3">
    <location>
        <begin position="25"/>
        <end position="218"/>
    </location>
</feature>
<feature type="compositionally biased region" description="Polar residues" evidence="2">
    <location>
        <begin position="56"/>
        <end position="65"/>
    </location>
</feature>
<feature type="signal peptide" evidence="3">
    <location>
        <begin position="1"/>
        <end position="24"/>
    </location>
</feature>